<feature type="binding site" evidence="2">
    <location>
        <position position="524"/>
    </location>
    <ligand>
        <name>ATP</name>
        <dbReference type="ChEBI" id="CHEBI:30616"/>
    </ligand>
</feature>
<feature type="active site" description="Proton acceptor" evidence="2">
    <location>
        <position position="74"/>
    </location>
</feature>
<comment type="subcellular location">
    <subcellularLocation>
        <location evidence="2">Cytoplasm</location>
    </subcellularLocation>
</comment>
<comment type="pathway">
    <text evidence="2">Purine metabolism; IMP biosynthesis via de novo pathway; 5-amino-1-(5-phospho-D-ribosyl)imidazole from N(2)-formyl-N(1)-(5-phospho-D-ribosyl)glycinamide: step 1/2.</text>
</comment>
<dbReference type="GO" id="GO:0004642">
    <property type="term" value="F:phosphoribosylformylglycinamidine synthase activity"/>
    <property type="evidence" value="ECO:0007669"/>
    <property type="project" value="UniProtKB-UniRule"/>
</dbReference>
<dbReference type="Pfam" id="PF02769">
    <property type="entry name" value="AIRS_C"/>
    <property type="match status" value="1"/>
</dbReference>
<dbReference type="GO" id="GO:0000287">
    <property type="term" value="F:magnesium ion binding"/>
    <property type="evidence" value="ECO:0007669"/>
    <property type="project" value="UniProtKB-UniRule"/>
</dbReference>
<feature type="domain" description="PurM-like C-terminal" evidence="5">
    <location>
        <begin position="180"/>
        <end position="341"/>
    </location>
</feature>
<dbReference type="SUPFAM" id="SSF56042">
    <property type="entry name" value="PurM C-terminal domain-like"/>
    <property type="match status" value="2"/>
</dbReference>
<protein>
    <recommendedName>
        <fullName evidence="2">Phosphoribosylformylglycinamidine synthase subunit PurL</fullName>
        <shortName evidence="2">FGAM synthase</shortName>
        <ecNumber evidence="2">6.3.5.3</ecNumber>
    </recommendedName>
    <alternativeName>
        <fullName evidence="2">Formylglycinamide ribonucleotide amidotransferase subunit II</fullName>
        <shortName evidence="2">FGAR amidotransferase II</shortName>
        <shortName evidence="2">FGAR-AT II</shortName>
    </alternativeName>
    <alternativeName>
        <fullName evidence="2">Glutamine amidotransferase PurL</fullName>
    </alternativeName>
    <alternativeName>
        <fullName evidence="2">Phosphoribosylformylglycinamidine synthase subunit II</fullName>
    </alternativeName>
</protein>
<evidence type="ECO:0000256" key="3">
    <source>
        <dbReference type="SAM" id="MobiDB-lite"/>
    </source>
</evidence>
<keyword evidence="2" id="KW-0436">Ligase</keyword>
<feature type="binding site" evidence="2">
    <location>
        <position position="72"/>
    </location>
    <ligand>
        <name>Mg(2+)</name>
        <dbReference type="ChEBI" id="CHEBI:18420"/>
        <label>1</label>
    </ligand>
</feature>
<comment type="caution">
    <text evidence="6">The sequence shown here is derived from an EMBL/GenBank/DDBJ whole genome shotgun (WGS) entry which is preliminary data.</text>
</comment>
<dbReference type="InterPro" id="IPR010918">
    <property type="entry name" value="PurM-like_C_dom"/>
</dbReference>
<name>A0A2T5GAQ5_9BACL</name>
<dbReference type="InterPro" id="IPR010074">
    <property type="entry name" value="PRibForGlyAmidine_synth_PurL"/>
</dbReference>
<feature type="compositionally biased region" description="Low complexity" evidence="3">
    <location>
        <begin position="794"/>
        <end position="804"/>
    </location>
</feature>
<accession>A0A2T5GAQ5</accession>
<feature type="binding site" evidence="2">
    <location>
        <position position="32"/>
    </location>
    <ligand>
        <name>ATP</name>
        <dbReference type="ChEBI" id="CHEBI:30616"/>
    </ligand>
</feature>
<gene>
    <name evidence="2" type="primary">purL</name>
    <name evidence="6" type="ORF">BLITH_0343</name>
</gene>
<evidence type="ECO:0000256" key="1">
    <source>
        <dbReference type="ARBA" id="ARBA00022490"/>
    </source>
</evidence>
<keyword evidence="2" id="KW-0479">Metal-binding</keyword>
<evidence type="ECO:0000259" key="5">
    <source>
        <dbReference type="Pfam" id="PF02769"/>
    </source>
</evidence>
<feature type="binding site" evidence="2">
    <location>
        <position position="561"/>
    </location>
    <ligand>
        <name>ATP</name>
        <dbReference type="ChEBI" id="CHEBI:30616"/>
    </ligand>
</feature>
<feature type="domain" description="PurM-like N-terminal" evidence="4">
    <location>
        <begin position="467"/>
        <end position="584"/>
    </location>
</feature>
<reference evidence="6 7" key="1">
    <citation type="submission" date="2017-08" db="EMBL/GenBank/DDBJ databases">
        <title>Burning lignite coal seam in the remote Altai Mountains harbors a hydrogen-driven thermophilic microbial community.</title>
        <authorList>
            <person name="Kadnikov V.V."/>
            <person name="Mardanov A.V."/>
            <person name="Ivasenko D."/>
            <person name="Beletsky A.V."/>
            <person name="Karnachuk O.V."/>
            <person name="Ravin N.V."/>
        </authorList>
    </citation>
    <scope>NUCLEOTIDE SEQUENCE [LARGE SCALE GENOMIC DNA]</scope>
    <source>
        <strain evidence="6">AL31</strain>
    </source>
</reference>
<feature type="region of interest" description="Disordered" evidence="3">
    <location>
        <begin position="437"/>
        <end position="461"/>
    </location>
</feature>
<feature type="binding site" evidence="2">
    <location>
        <begin position="73"/>
        <end position="76"/>
    </location>
    <ligand>
        <name>substrate</name>
    </ligand>
</feature>
<dbReference type="AlphaFoldDB" id="A0A2T5GAQ5"/>
<comment type="caution">
    <text evidence="2">Lacks conserved residue(s) required for the propagation of feature annotation.</text>
</comment>
<feature type="binding site" evidence="2">
    <location>
        <position position="70"/>
    </location>
    <ligand>
        <name>ATP</name>
        <dbReference type="ChEBI" id="CHEBI:30616"/>
    </ligand>
</feature>
<dbReference type="Pfam" id="PF00586">
    <property type="entry name" value="AIRS"/>
    <property type="match status" value="2"/>
</dbReference>
<dbReference type="InterPro" id="IPR036676">
    <property type="entry name" value="PurM-like_C_sf"/>
</dbReference>
<organism evidence="6 7">
    <name type="scientific">Brockia lithotrophica</name>
    <dbReference type="NCBI Taxonomy" id="933949"/>
    <lineage>
        <taxon>Bacteria</taxon>
        <taxon>Bacillati</taxon>
        <taxon>Bacillota</taxon>
        <taxon>Bacilli</taxon>
        <taxon>Bacillales</taxon>
        <taxon>Bacillales Family X. Incertae Sedis</taxon>
        <taxon>Brockia</taxon>
    </lineage>
</organism>
<feature type="binding site" evidence="2">
    <location>
        <position position="96"/>
    </location>
    <ligand>
        <name>Mg(2+)</name>
        <dbReference type="ChEBI" id="CHEBI:18420"/>
        <label>2</label>
    </ligand>
</feature>
<evidence type="ECO:0000256" key="2">
    <source>
        <dbReference type="HAMAP-Rule" id="MF_00420"/>
    </source>
</evidence>
<dbReference type="GO" id="GO:0005737">
    <property type="term" value="C:cytoplasm"/>
    <property type="evidence" value="ECO:0007669"/>
    <property type="project" value="UniProtKB-SubCell"/>
</dbReference>
<keyword evidence="2" id="KW-0067">ATP-binding</keyword>
<keyword evidence="2" id="KW-0547">Nucleotide-binding</keyword>
<dbReference type="GO" id="GO:0006189">
    <property type="term" value="P:'de novo' IMP biosynthetic process"/>
    <property type="evidence" value="ECO:0007669"/>
    <property type="project" value="UniProtKB-UniRule"/>
</dbReference>
<feature type="region of interest" description="Disordered" evidence="3">
    <location>
        <begin position="375"/>
        <end position="394"/>
    </location>
</feature>
<dbReference type="PANTHER" id="PTHR43555:SF1">
    <property type="entry name" value="PHOSPHORIBOSYLFORMYLGLYCINAMIDINE SYNTHASE SUBUNIT PURL"/>
    <property type="match status" value="1"/>
</dbReference>
<dbReference type="InterPro" id="IPR016188">
    <property type="entry name" value="PurM-like_N"/>
</dbReference>
<comment type="catalytic activity">
    <reaction evidence="2">
        <text>N(2)-formyl-N(1)-(5-phospho-beta-D-ribosyl)glycinamide + L-glutamine + ATP + H2O = 2-formamido-N(1)-(5-O-phospho-beta-D-ribosyl)acetamidine + L-glutamate + ADP + phosphate + H(+)</text>
        <dbReference type="Rhea" id="RHEA:17129"/>
        <dbReference type="ChEBI" id="CHEBI:15377"/>
        <dbReference type="ChEBI" id="CHEBI:15378"/>
        <dbReference type="ChEBI" id="CHEBI:29985"/>
        <dbReference type="ChEBI" id="CHEBI:30616"/>
        <dbReference type="ChEBI" id="CHEBI:43474"/>
        <dbReference type="ChEBI" id="CHEBI:58359"/>
        <dbReference type="ChEBI" id="CHEBI:147286"/>
        <dbReference type="ChEBI" id="CHEBI:147287"/>
        <dbReference type="ChEBI" id="CHEBI:456216"/>
        <dbReference type="EC" id="6.3.5.3"/>
    </reaction>
</comment>
<keyword evidence="1 2" id="KW-0963">Cytoplasm</keyword>
<evidence type="ECO:0000313" key="6">
    <source>
        <dbReference type="EMBL" id="PTQ53263.1"/>
    </source>
</evidence>
<evidence type="ECO:0000313" key="7">
    <source>
        <dbReference type="Proteomes" id="UP000244016"/>
    </source>
</evidence>
<dbReference type="UniPathway" id="UPA00074">
    <property type="reaction ID" value="UER00128"/>
</dbReference>
<dbReference type="PANTHER" id="PTHR43555">
    <property type="entry name" value="PHOSPHORIBOSYLFORMYLGLYCINAMIDINE SYNTHASE SUBUNIT PURL"/>
    <property type="match status" value="1"/>
</dbReference>
<dbReference type="EMBL" id="PEBW01000001">
    <property type="protein sequence ID" value="PTQ53263.1"/>
    <property type="molecule type" value="Genomic_DNA"/>
</dbReference>
<dbReference type="Gene3D" id="3.90.650.10">
    <property type="entry name" value="PurM-like C-terminal domain"/>
    <property type="match status" value="2"/>
</dbReference>
<proteinExistence type="inferred from homology"/>
<dbReference type="EC" id="6.3.5.3" evidence="2"/>
<evidence type="ECO:0000259" key="4">
    <source>
        <dbReference type="Pfam" id="PF00586"/>
    </source>
</evidence>
<comment type="function">
    <text evidence="2">Part of the phosphoribosylformylglycinamidine synthase complex involved in the purines biosynthetic pathway. Catalyzes the ATP-dependent conversion of formylglycinamide ribonucleotide (FGAR) and glutamine to yield formylglycinamidine ribonucleotide (FGAM) and glutamate. The FGAM synthase complex is composed of three subunits. PurQ produces an ammonia molecule by converting glutamine to glutamate. PurL transfers the ammonia molecule to FGAR to form FGAM in an ATP-dependent manner. PurS interacts with PurQ and PurL and is thought to assist in the transfer of the ammonia molecule from PurQ to PurL.</text>
</comment>
<sequence length="813" mass="85255">MAGTQRTPREGATAARIASALKEILTSEHMSYRHTKRLLALLPREGPQVLAGPGEGAGVVAADGGAAAFKIESHNHPSKVDPYAGSATGIGGLYRDVFTMGAEPRLAAALLRVGPVHVAEDVEFTRTLVRGFADYVAEFGAGDGAYVEYAVDASYAGNPVVNVFALGEIVGPRLSARGGRDGDVLVYAGRPVDGAGYEAAAFASRAFDSEEVLPPVAEGSSDAPPLVPPADPRMGRRVMDALLAAARRGWVVAVQDMGAGGVAGSAAELASRGPGGVVLDLERFPRLREFPPEVLLLAETQERVLVVADPAHAEDLLTHFRAFQVPAAVVGHLVSSGTFSVRRGEDLLAEVPLAELTDVVPVVREDVVASVRAAEETREGVPQGSPAARRERAETELVFPEERELLERLGLVRLDASTVRDLLRRYLTSPRFPRRLVRKGGNVRPNGAEKVGDPSQEGGDPSPWVFDDVVLVGVGTEGPAVWGMSGAGEGNAFALDAYGAAQMAVFAVLRSLAVRGLTPLGLSDNLNFGSPERDDVYRSLVEVVLGFSAAARAASVPFVSGNASLYNETAERGILPTPLLVAFGSTPHSAVPGTWDEEAVDEAAPVFLVGSGPLRLLPFFAAAYGAEELFARAGEALARLARIPLAPQREGEGRLRNALVRLYADTSLRRGILAARAVREGGALGTLLQMAASSASGVALGELDRAPAESLALLFGEGAYGVFVVKRAIAKDFLAWACGEGLRVFSLGEVRREGVEVEGMPVRVGPSEIGSWLPRELALVGLVSRPPFRGEPSEGGAASSAHGADSYREGEAP</sequence>
<keyword evidence="2" id="KW-0460">Magnesium</keyword>
<dbReference type="SUPFAM" id="SSF55326">
    <property type="entry name" value="PurM N-terminal domain-like"/>
    <property type="match status" value="2"/>
</dbReference>
<feature type="region of interest" description="Disordered" evidence="3">
    <location>
        <begin position="789"/>
        <end position="813"/>
    </location>
</feature>
<feature type="binding site" evidence="2">
    <location>
        <position position="95"/>
    </location>
    <ligand>
        <name>substrate</name>
    </ligand>
</feature>
<comment type="similarity">
    <text evidence="2">Belongs to the FGAMS family.</text>
</comment>
<dbReference type="Proteomes" id="UP000244016">
    <property type="component" value="Unassembled WGS sequence"/>
</dbReference>
<dbReference type="Gene3D" id="3.30.1330.10">
    <property type="entry name" value="PurM-like, N-terminal domain"/>
    <property type="match status" value="2"/>
</dbReference>
<feature type="binding site" evidence="2">
    <location>
        <position position="256"/>
    </location>
    <ligand>
        <name>Mg(2+)</name>
        <dbReference type="ChEBI" id="CHEBI:18420"/>
        <label>2</label>
    </ligand>
</feature>
<feature type="binding site" evidence="2">
    <location>
        <position position="562"/>
    </location>
    <ligand>
        <name>Mg(2+)</name>
        <dbReference type="ChEBI" id="CHEBI:18420"/>
        <label>1</label>
    </ligand>
</feature>
<feature type="binding site" evidence="2">
    <location>
        <position position="564"/>
    </location>
    <ligand>
        <name>substrate</name>
    </ligand>
</feature>
<dbReference type="InterPro" id="IPR036921">
    <property type="entry name" value="PurM-like_N_sf"/>
</dbReference>
<dbReference type="GO" id="GO:0005524">
    <property type="term" value="F:ATP binding"/>
    <property type="evidence" value="ECO:0007669"/>
    <property type="project" value="UniProtKB-UniRule"/>
</dbReference>
<comment type="subunit">
    <text evidence="2">Monomer. Part of the FGAM synthase complex composed of 1 PurL, 1 PurQ and 2 PurS subunits.</text>
</comment>
<keyword evidence="2" id="KW-0658">Purine biosynthesis</keyword>
<feature type="active site" evidence="2">
    <location>
        <position position="29"/>
    </location>
</feature>
<feature type="domain" description="PurM-like N-terminal" evidence="4">
    <location>
        <begin position="54"/>
        <end position="169"/>
    </location>
</feature>
<dbReference type="HAMAP" id="MF_00420">
    <property type="entry name" value="PurL_2"/>
    <property type="match status" value="1"/>
</dbReference>